<evidence type="ECO:0000313" key="2">
    <source>
        <dbReference type="EMBL" id="KAK0622505.1"/>
    </source>
</evidence>
<evidence type="ECO:0000313" key="3">
    <source>
        <dbReference type="Proteomes" id="UP001175000"/>
    </source>
</evidence>
<evidence type="ECO:0000256" key="1">
    <source>
        <dbReference type="SAM" id="MobiDB-lite"/>
    </source>
</evidence>
<feature type="region of interest" description="Disordered" evidence="1">
    <location>
        <begin position="27"/>
        <end position="51"/>
    </location>
</feature>
<protein>
    <submittedName>
        <fullName evidence="2">Uncharacterized protein</fullName>
    </submittedName>
</protein>
<dbReference type="EMBL" id="JAULSU010000003">
    <property type="protein sequence ID" value="KAK0622505.1"/>
    <property type="molecule type" value="Genomic_DNA"/>
</dbReference>
<feature type="compositionally biased region" description="Polar residues" evidence="1">
    <location>
        <begin position="76"/>
        <end position="85"/>
    </location>
</feature>
<accession>A0AA40C2F0</accession>
<keyword evidence="3" id="KW-1185">Reference proteome</keyword>
<reference evidence="2" key="1">
    <citation type="submission" date="2023-06" db="EMBL/GenBank/DDBJ databases">
        <title>Genome-scale phylogeny and comparative genomics of the fungal order Sordariales.</title>
        <authorList>
            <consortium name="Lawrence Berkeley National Laboratory"/>
            <person name="Hensen N."/>
            <person name="Bonometti L."/>
            <person name="Westerberg I."/>
            <person name="Brannstrom I.O."/>
            <person name="Guillou S."/>
            <person name="Cros-Aarteil S."/>
            <person name="Calhoun S."/>
            <person name="Haridas S."/>
            <person name="Kuo A."/>
            <person name="Mondo S."/>
            <person name="Pangilinan J."/>
            <person name="Riley R."/>
            <person name="Labutti K."/>
            <person name="Andreopoulos B."/>
            <person name="Lipzen A."/>
            <person name="Chen C."/>
            <person name="Yanf M."/>
            <person name="Daum C."/>
            <person name="Ng V."/>
            <person name="Clum A."/>
            <person name="Steindorff A."/>
            <person name="Ohm R."/>
            <person name="Martin F."/>
            <person name="Silar P."/>
            <person name="Natvig D."/>
            <person name="Lalanne C."/>
            <person name="Gautier V."/>
            <person name="Ament-Velasquez S.L."/>
            <person name="Kruys A."/>
            <person name="Hutchinson M.I."/>
            <person name="Powell A.J."/>
            <person name="Barry K."/>
            <person name="Miller A.N."/>
            <person name="Grigoriev I.V."/>
            <person name="Debuchy R."/>
            <person name="Gladieux P."/>
            <person name="Thoren M.H."/>
            <person name="Johannesson H."/>
        </authorList>
    </citation>
    <scope>NUCLEOTIDE SEQUENCE</scope>
    <source>
        <strain evidence="2">CBS 606.72</strain>
    </source>
</reference>
<organism evidence="2 3">
    <name type="scientific">Immersiella caudata</name>
    <dbReference type="NCBI Taxonomy" id="314043"/>
    <lineage>
        <taxon>Eukaryota</taxon>
        <taxon>Fungi</taxon>
        <taxon>Dikarya</taxon>
        <taxon>Ascomycota</taxon>
        <taxon>Pezizomycotina</taxon>
        <taxon>Sordariomycetes</taxon>
        <taxon>Sordariomycetidae</taxon>
        <taxon>Sordariales</taxon>
        <taxon>Lasiosphaeriaceae</taxon>
        <taxon>Immersiella</taxon>
    </lineage>
</organism>
<feature type="region of interest" description="Disordered" evidence="1">
    <location>
        <begin position="76"/>
        <end position="129"/>
    </location>
</feature>
<gene>
    <name evidence="2" type="ORF">B0T14DRAFT_563954</name>
</gene>
<name>A0AA40C2F0_9PEZI</name>
<feature type="compositionally biased region" description="Basic residues" evidence="1">
    <location>
        <begin position="109"/>
        <end position="124"/>
    </location>
</feature>
<dbReference type="Proteomes" id="UP001175000">
    <property type="component" value="Unassembled WGS sequence"/>
</dbReference>
<proteinExistence type="predicted"/>
<sequence length="316" mass="36579">MTYILHASELDPDSNSLSHLTQSRYLIGRPSTAGPNPRGKHHRRPLPWDRKGLCAANGYDADAFEYRKWLWDISKEQNQQPAPSQSHREDDDYQGANRRRVRRQEAKADKRHPPKKANNKRQPNKKTLAPATGHLLALVDAHAKRNRYIYYKCGCCYDLSHIDSIRWWRRHWSSIREEGREDGLDMEVPLPGEYRTVREREWGFCGEGWDVGDEEERRDGEVEGMEGVERSGMEFVVRYVYGRRKSRGVGVIELDGDGEGDGYEEDVDVESWEWDFVGRREKHGLESMSDGTEWLAVSEDAGSWEGSHASDWETNN</sequence>
<comment type="caution">
    <text evidence="2">The sequence shown here is derived from an EMBL/GenBank/DDBJ whole genome shotgun (WGS) entry which is preliminary data.</text>
</comment>
<dbReference type="AlphaFoldDB" id="A0AA40C2F0"/>